<dbReference type="Proteomes" id="UP000499080">
    <property type="component" value="Unassembled WGS sequence"/>
</dbReference>
<evidence type="ECO:0000313" key="2">
    <source>
        <dbReference type="Proteomes" id="UP000499080"/>
    </source>
</evidence>
<evidence type="ECO:0000313" key="1">
    <source>
        <dbReference type="EMBL" id="GBL80880.1"/>
    </source>
</evidence>
<reference evidence="1 2" key="1">
    <citation type="journal article" date="2019" name="Sci. Rep.">
        <title>Orb-weaving spider Araneus ventricosus genome elucidates the spidroin gene catalogue.</title>
        <authorList>
            <person name="Kono N."/>
            <person name="Nakamura H."/>
            <person name="Ohtoshi R."/>
            <person name="Moran D.A.P."/>
            <person name="Shinohara A."/>
            <person name="Yoshida Y."/>
            <person name="Fujiwara M."/>
            <person name="Mori M."/>
            <person name="Tomita M."/>
            <person name="Arakawa K."/>
        </authorList>
    </citation>
    <scope>NUCLEOTIDE SEQUENCE [LARGE SCALE GENOMIC DNA]</scope>
</reference>
<dbReference type="EMBL" id="BGPR01000023">
    <property type="protein sequence ID" value="GBL80880.1"/>
    <property type="molecule type" value="Genomic_DNA"/>
</dbReference>
<gene>
    <name evidence="1" type="ORF">AVEN_26298_1</name>
</gene>
<sequence>MFSRVYHQNINSIIFLELHKDERHGRVPSSTFIARMERGVPAKNSSSLPYLRKRVGDNYAQHINRSSRTSLSAVLRRMNPCILTSAKGWGGGRWAPLQRRGVYHFNLRRHIGSPYPRNRWLSQNLAQSLLVLHLLYGKPCDLHALMLREGICFENGSVLYH</sequence>
<proteinExistence type="predicted"/>
<protein>
    <submittedName>
        <fullName evidence="1">Uncharacterized protein</fullName>
    </submittedName>
</protein>
<dbReference type="AlphaFoldDB" id="A0A4Y2AMD1"/>
<comment type="caution">
    <text evidence="1">The sequence shown here is derived from an EMBL/GenBank/DDBJ whole genome shotgun (WGS) entry which is preliminary data.</text>
</comment>
<organism evidence="1 2">
    <name type="scientific">Araneus ventricosus</name>
    <name type="common">Orbweaver spider</name>
    <name type="synonym">Epeira ventricosa</name>
    <dbReference type="NCBI Taxonomy" id="182803"/>
    <lineage>
        <taxon>Eukaryota</taxon>
        <taxon>Metazoa</taxon>
        <taxon>Ecdysozoa</taxon>
        <taxon>Arthropoda</taxon>
        <taxon>Chelicerata</taxon>
        <taxon>Arachnida</taxon>
        <taxon>Araneae</taxon>
        <taxon>Araneomorphae</taxon>
        <taxon>Entelegynae</taxon>
        <taxon>Araneoidea</taxon>
        <taxon>Araneidae</taxon>
        <taxon>Araneus</taxon>
    </lineage>
</organism>
<keyword evidence="2" id="KW-1185">Reference proteome</keyword>
<name>A0A4Y2AMD1_ARAVE</name>
<accession>A0A4Y2AMD1</accession>